<dbReference type="CDD" id="cd06225">
    <property type="entry name" value="HAMP"/>
    <property type="match status" value="1"/>
</dbReference>
<evidence type="ECO:0000256" key="8">
    <source>
        <dbReference type="SAM" id="Phobius"/>
    </source>
</evidence>
<dbReference type="Gene3D" id="6.10.340.10">
    <property type="match status" value="1"/>
</dbReference>
<dbReference type="SUPFAM" id="SSF158472">
    <property type="entry name" value="HAMP domain-like"/>
    <property type="match status" value="1"/>
</dbReference>
<dbReference type="InterPro" id="IPR036097">
    <property type="entry name" value="HisK_dim/P_sf"/>
</dbReference>
<name>A0ABS4MER2_9LACO</name>
<proteinExistence type="predicted"/>
<evidence type="ECO:0000256" key="3">
    <source>
        <dbReference type="ARBA" id="ARBA00012438"/>
    </source>
</evidence>
<evidence type="ECO:0000256" key="6">
    <source>
        <dbReference type="ARBA" id="ARBA00022777"/>
    </source>
</evidence>
<feature type="domain" description="HAMP" evidence="10">
    <location>
        <begin position="189"/>
        <end position="241"/>
    </location>
</feature>
<keyword evidence="8" id="KW-1133">Transmembrane helix</keyword>
<dbReference type="PRINTS" id="PR00344">
    <property type="entry name" value="BCTRLSENSOR"/>
</dbReference>
<evidence type="ECO:0000256" key="7">
    <source>
        <dbReference type="ARBA" id="ARBA00023012"/>
    </source>
</evidence>
<dbReference type="GO" id="GO:0016301">
    <property type="term" value="F:kinase activity"/>
    <property type="evidence" value="ECO:0007669"/>
    <property type="project" value="UniProtKB-KW"/>
</dbReference>
<evidence type="ECO:0000259" key="9">
    <source>
        <dbReference type="PROSITE" id="PS50109"/>
    </source>
</evidence>
<organism evidence="11 12">
    <name type="scientific">Lactobacillus colini</name>
    <dbReference type="NCBI Taxonomy" id="1819254"/>
    <lineage>
        <taxon>Bacteria</taxon>
        <taxon>Bacillati</taxon>
        <taxon>Bacillota</taxon>
        <taxon>Bacilli</taxon>
        <taxon>Lactobacillales</taxon>
        <taxon>Lactobacillaceae</taxon>
        <taxon>Lactobacillus</taxon>
    </lineage>
</organism>
<dbReference type="EC" id="2.7.13.3" evidence="3"/>
<accession>A0ABS4MER2</accession>
<protein>
    <recommendedName>
        <fullName evidence="3">histidine kinase</fullName>
        <ecNumber evidence="3">2.7.13.3</ecNumber>
    </recommendedName>
</protein>
<dbReference type="Pfam" id="PF00672">
    <property type="entry name" value="HAMP"/>
    <property type="match status" value="1"/>
</dbReference>
<dbReference type="SUPFAM" id="SSF47384">
    <property type="entry name" value="Homodimeric domain of signal transducing histidine kinase"/>
    <property type="match status" value="1"/>
</dbReference>
<keyword evidence="7" id="KW-0902">Two-component regulatory system</keyword>
<dbReference type="CDD" id="cd00075">
    <property type="entry name" value="HATPase"/>
    <property type="match status" value="1"/>
</dbReference>
<keyword evidence="6 11" id="KW-0418">Kinase</keyword>
<evidence type="ECO:0000256" key="1">
    <source>
        <dbReference type="ARBA" id="ARBA00000085"/>
    </source>
</evidence>
<feature type="domain" description="Histidine kinase" evidence="9">
    <location>
        <begin position="256"/>
        <end position="472"/>
    </location>
</feature>
<sequence>MKLFYQQMLAFLLIIVTSIAIIGYSALNFATNQAYEQSYQRLEGYARSLESLALEDEQGLNHDFLSKMQVVMQGEDMSLRIFNNKSEQVYPETPAKLSIPKSIIQSLKRGKVIKIKNDHEDSRVSFSNRDAYTSILYPWRQNGKFIGILWIGSRVQNVEETIKREKRNLVTALLITLMVGLVLSFILSYFISNRVKRLSKATKKIAQGNFNVHLNHGETDEIDDLAHDFNLMVSALKQSHEEIKAQEQRRDQFMADAAHEMRTPLTTINGILEGLQYNAISEADKPKSIALMQSETRRLIRLVNENLDYEKIRSNKLTLLKTKFNAFIVLSNLLTQMKNKSEQENDSLVLHCPEKIEVYADRDRFTQIMVNLVQNALQFTKNGTITISGHRIEHGTQFSVRDTGIGMNEEQKRFIFDRFYKADASRAKLGSGESGLGLAIVSSLIKQHGGKIEVDSQPNLGSTFTVTLYDEGYEKYQK</sequence>
<dbReference type="SUPFAM" id="SSF55874">
    <property type="entry name" value="ATPase domain of HSP90 chaperone/DNA topoisomerase II/histidine kinase"/>
    <property type="match status" value="1"/>
</dbReference>
<dbReference type="InterPro" id="IPR036890">
    <property type="entry name" value="HATPase_C_sf"/>
</dbReference>
<keyword evidence="8" id="KW-0472">Membrane</keyword>
<evidence type="ECO:0000256" key="5">
    <source>
        <dbReference type="ARBA" id="ARBA00022679"/>
    </source>
</evidence>
<dbReference type="InterPro" id="IPR004358">
    <property type="entry name" value="Sig_transdc_His_kin-like_C"/>
</dbReference>
<keyword evidence="4" id="KW-0597">Phosphoprotein</keyword>
<dbReference type="SMART" id="SM00388">
    <property type="entry name" value="HisKA"/>
    <property type="match status" value="1"/>
</dbReference>
<evidence type="ECO:0000256" key="4">
    <source>
        <dbReference type="ARBA" id="ARBA00022553"/>
    </source>
</evidence>
<dbReference type="InterPro" id="IPR003660">
    <property type="entry name" value="HAMP_dom"/>
</dbReference>
<dbReference type="Gene3D" id="3.30.565.10">
    <property type="entry name" value="Histidine kinase-like ATPase, C-terminal domain"/>
    <property type="match status" value="1"/>
</dbReference>
<dbReference type="InterPro" id="IPR003594">
    <property type="entry name" value="HATPase_dom"/>
</dbReference>
<dbReference type="CDD" id="cd00082">
    <property type="entry name" value="HisKA"/>
    <property type="match status" value="1"/>
</dbReference>
<dbReference type="Pfam" id="PF00512">
    <property type="entry name" value="HisKA"/>
    <property type="match status" value="1"/>
</dbReference>
<dbReference type="Proteomes" id="UP001519292">
    <property type="component" value="Unassembled WGS sequence"/>
</dbReference>
<evidence type="ECO:0000313" key="12">
    <source>
        <dbReference type="Proteomes" id="UP001519292"/>
    </source>
</evidence>
<comment type="caution">
    <text evidence="11">The sequence shown here is derived from an EMBL/GenBank/DDBJ whole genome shotgun (WGS) entry which is preliminary data.</text>
</comment>
<evidence type="ECO:0000259" key="10">
    <source>
        <dbReference type="PROSITE" id="PS50885"/>
    </source>
</evidence>
<feature type="transmembrane region" description="Helical" evidence="8">
    <location>
        <begin position="6"/>
        <end position="27"/>
    </location>
</feature>
<dbReference type="Gene3D" id="1.10.287.130">
    <property type="match status" value="1"/>
</dbReference>
<gene>
    <name evidence="11" type="ORF">J2Z60_001029</name>
</gene>
<dbReference type="InterPro" id="IPR003661">
    <property type="entry name" value="HisK_dim/P_dom"/>
</dbReference>
<dbReference type="PROSITE" id="PS50885">
    <property type="entry name" value="HAMP"/>
    <property type="match status" value="1"/>
</dbReference>
<dbReference type="SMART" id="SM00387">
    <property type="entry name" value="HATPase_c"/>
    <property type="match status" value="1"/>
</dbReference>
<dbReference type="RefSeq" id="WP_209686594.1">
    <property type="nucleotide sequence ID" value="NZ_JAGGLU010000004.1"/>
</dbReference>
<feature type="transmembrane region" description="Helical" evidence="8">
    <location>
        <begin position="169"/>
        <end position="191"/>
    </location>
</feature>
<dbReference type="PROSITE" id="PS50109">
    <property type="entry name" value="HIS_KIN"/>
    <property type="match status" value="1"/>
</dbReference>
<keyword evidence="5" id="KW-0808">Transferase</keyword>
<dbReference type="Pfam" id="PF02518">
    <property type="entry name" value="HATPase_c"/>
    <property type="match status" value="1"/>
</dbReference>
<keyword evidence="8" id="KW-0812">Transmembrane</keyword>
<keyword evidence="12" id="KW-1185">Reference proteome</keyword>
<dbReference type="SMART" id="SM00304">
    <property type="entry name" value="HAMP"/>
    <property type="match status" value="1"/>
</dbReference>
<dbReference type="PANTHER" id="PTHR43047">
    <property type="entry name" value="TWO-COMPONENT HISTIDINE PROTEIN KINASE"/>
    <property type="match status" value="1"/>
</dbReference>
<comment type="catalytic activity">
    <reaction evidence="1">
        <text>ATP + protein L-histidine = ADP + protein N-phospho-L-histidine.</text>
        <dbReference type="EC" id="2.7.13.3"/>
    </reaction>
</comment>
<reference evidence="11 12" key="1">
    <citation type="submission" date="2021-03" db="EMBL/GenBank/DDBJ databases">
        <title>Genomic Encyclopedia of Type Strains, Phase IV (KMG-IV): sequencing the most valuable type-strain genomes for metagenomic binning, comparative biology and taxonomic classification.</title>
        <authorList>
            <person name="Goeker M."/>
        </authorList>
    </citation>
    <scope>NUCLEOTIDE SEQUENCE [LARGE SCALE GENOMIC DNA]</scope>
    <source>
        <strain evidence="11 12">DSM 101872</strain>
    </source>
</reference>
<evidence type="ECO:0000313" key="11">
    <source>
        <dbReference type="EMBL" id="MBP2057857.1"/>
    </source>
</evidence>
<dbReference type="InterPro" id="IPR005467">
    <property type="entry name" value="His_kinase_dom"/>
</dbReference>
<comment type="subcellular location">
    <subcellularLocation>
        <location evidence="2">Membrane</location>
    </subcellularLocation>
</comment>
<evidence type="ECO:0000256" key="2">
    <source>
        <dbReference type="ARBA" id="ARBA00004370"/>
    </source>
</evidence>
<dbReference type="EMBL" id="JAGGLU010000004">
    <property type="protein sequence ID" value="MBP2057857.1"/>
    <property type="molecule type" value="Genomic_DNA"/>
</dbReference>
<dbReference type="PANTHER" id="PTHR43047:SF72">
    <property type="entry name" value="OSMOSENSING HISTIDINE PROTEIN KINASE SLN1"/>
    <property type="match status" value="1"/>
</dbReference>